<gene>
    <name evidence="1" type="ORF">KUA23_27520</name>
</gene>
<evidence type="ECO:0000313" key="2">
    <source>
        <dbReference type="Proteomes" id="UP001056907"/>
    </source>
</evidence>
<proteinExistence type="predicted"/>
<accession>A0ABD7TGK7</accession>
<dbReference type="RefSeq" id="WP_252993146.1">
    <property type="nucleotide sequence ID" value="NZ_CP078013.2"/>
</dbReference>
<dbReference type="KEGG" id="ppeg:KUA23_27520"/>
<dbReference type="EMBL" id="CP078013">
    <property type="protein sequence ID" value="USW00706.1"/>
    <property type="molecule type" value="Genomic_DNA"/>
</dbReference>
<evidence type="ECO:0000313" key="1">
    <source>
        <dbReference type="EMBL" id="USW00706.1"/>
    </source>
</evidence>
<name>A0ABD7TGK7_9PSED</name>
<protein>
    <submittedName>
        <fullName evidence="1">Uncharacterized protein</fullName>
    </submittedName>
</protein>
<reference evidence="1" key="1">
    <citation type="journal article" date="2022" name="Front. Plant Sci.">
        <title>Agronomic efficiency and genome mining analysis of the wheat-biostimulant rhizospheric bacterium Pseudomonas pergaminensis sp. nov. strain 1008T.</title>
        <authorList>
            <person name="Diaz M."/>
            <person name="Bach T."/>
            <person name="Gonzalez Anta G."/>
            <person name="Agaras B."/>
            <person name="Wibberg D."/>
            <person name="Noguera F."/>
            <person name="Canciani W."/>
            <person name="Valverde C."/>
        </authorList>
    </citation>
    <scope>NUCLEOTIDE SEQUENCE</scope>
    <source>
        <strain evidence="1">1008</strain>
    </source>
</reference>
<reference evidence="1" key="2">
    <citation type="submission" date="2024-04" db="EMBL/GenBank/DDBJ databases">
        <authorList>
            <person name="Diaz M."/>
            <person name="Bach T."/>
            <person name="Gonzalez Anta G."/>
            <person name="Agaras B."/>
            <person name="Wibberg D."/>
            <person name="Noguera F."/>
            <person name="Canciani W."/>
            <person name="Ybarra T."/>
            <person name="Nunez M.L."/>
            <person name="Valverde C."/>
        </authorList>
    </citation>
    <scope>NUCLEOTIDE SEQUENCE</scope>
    <source>
        <strain evidence="1">1008</strain>
    </source>
</reference>
<dbReference type="Proteomes" id="UP001056907">
    <property type="component" value="Chromosome"/>
</dbReference>
<sequence length="136" mass="14669">MKSNSSCGAGGNGRSYIGSMNATFYLNGEVTHTFEATSIYFNNRAFSGYKGGETIYMTYPKPVTNGEYEFDYVDGDSGEAYLQYSTGSKAYALSGKVRIVASNNGDVQEGTISATFESDGRVISVDVKQKGVYSFP</sequence>
<dbReference type="AlphaFoldDB" id="A0ABD7TGK7"/>
<organism evidence="1 2">
    <name type="scientific">Pseudomonas pergaminensis</name>
    <dbReference type="NCBI Taxonomy" id="2853159"/>
    <lineage>
        <taxon>Bacteria</taxon>
        <taxon>Pseudomonadati</taxon>
        <taxon>Pseudomonadota</taxon>
        <taxon>Gammaproteobacteria</taxon>
        <taxon>Pseudomonadales</taxon>
        <taxon>Pseudomonadaceae</taxon>
        <taxon>Pseudomonas</taxon>
    </lineage>
</organism>